<keyword evidence="2" id="KW-0479">Metal-binding</keyword>
<evidence type="ECO:0000256" key="2">
    <source>
        <dbReference type="ARBA" id="ARBA00022723"/>
    </source>
</evidence>
<dbReference type="InterPro" id="IPR042096">
    <property type="entry name" value="Dihydro-acid_dehy_C"/>
</dbReference>
<feature type="domain" description="Dihydroxy-acid/6-phosphogluconate dehydratase C-terminal" evidence="7">
    <location>
        <begin position="374"/>
        <end position="575"/>
    </location>
</feature>
<reference evidence="8 9" key="1">
    <citation type="journal article" date="2017" name="ISME J.">
        <title>Energy and carbon metabolisms in a deep terrestrial subsurface fluid microbial community.</title>
        <authorList>
            <person name="Momper L."/>
            <person name="Jungbluth S.P."/>
            <person name="Lee M.D."/>
            <person name="Amend J.P."/>
        </authorList>
    </citation>
    <scope>NUCLEOTIDE SEQUENCE [LARGE SCALE GENOMIC DNA]</scope>
    <source>
        <strain evidence="8">SURF_17</strain>
    </source>
</reference>
<evidence type="ECO:0000256" key="4">
    <source>
        <dbReference type="ARBA" id="ARBA00023014"/>
    </source>
</evidence>
<dbReference type="Gene3D" id="3.50.30.80">
    <property type="entry name" value="IlvD/EDD C-terminal domain-like"/>
    <property type="match status" value="1"/>
</dbReference>
<evidence type="ECO:0000256" key="5">
    <source>
        <dbReference type="ARBA" id="ARBA00023239"/>
    </source>
</evidence>
<evidence type="ECO:0000256" key="3">
    <source>
        <dbReference type="ARBA" id="ARBA00023004"/>
    </source>
</evidence>
<evidence type="ECO:0000259" key="7">
    <source>
        <dbReference type="Pfam" id="PF24877"/>
    </source>
</evidence>
<dbReference type="SUPFAM" id="SSF143975">
    <property type="entry name" value="IlvD/EDD N-terminal domain-like"/>
    <property type="match status" value="1"/>
</dbReference>
<comment type="similarity">
    <text evidence="1">Belongs to the IlvD/Edd family.</text>
</comment>
<dbReference type="GO" id="GO:0051536">
    <property type="term" value="F:iron-sulfur cluster binding"/>
    <property type="evidence" value="ECO:0007669"/>
    <property type="project" value="UniProtKB-KW"/>
</dbReference>
<protein>
    <submittedName>
        <fullName evidence="8">Dihydroxy-acid dehydratase</fullName>
    </submittedName>
</protein>
<dbReference type="SUPFAM" id="SSF52016">
    <property type="entry name" value="LeuD/IlvD-like"/>
    <property type="match status" value="1"/>
</dbReference>
<organism evidence="8 9">
    <name type="scientific">Candidatus Abyssobacteria bacterium SURF_17</name>
    <dbReference type="NCBI Taxonomy" id="2093361"/>
    <lineage>
        <taxon>Bacteria</taxon>
        <taxon>Pseudomonadati</taxon>
        <taxon>Candidatus Hydrogenedentota</taxon>
        <taxon>Candidatus Abyssobacteria</taxon>
    </lineage>
</organism>
<evidence type="ECO:0000259" key="6">
    <source>
        <dbReference type="Pfam" id="PF00920"/>
    </source>
</evidence>
<name>A0A419F063_9BACT</name>
<gene>
    <name evidence="8" type="ORF">C4532_08415</name>
</gene>
<dbReference type="GO" id="GO:0046872">
    <property type="term" value="F:metal ion binding"/>
    <property type="evidence" value="ECO:0007669"/>
    <property type="project" value="UniProtKB-KW"/>
</dbReference>
<dbReference type="InterPro" id="IPR056740">
    <property type="entry name" value="ILV_EDD_C"/>
</dbReference>
<dbReference type="FunFam" id="3.50.30.80:FF:000001">
    <property type="entry name" value="Dihydroxy-acid dehydratase"/>
    <property type="match status" value="1"/>
</dbReference>
<dbReference type="Pfam" id="PF00920">
    <property type="entry name" value="ILVD_EDD_N"/>
    <property type="match status" value="1"/>
</dbReference>
<evidence type="ECO:0000313" key="8">
    <source>
        <dbReference type="EMBL" id="RJP70946.1"/>
    </source>
</evidence>
<feature type="domain" description="Dihydroxy-acid/6-phosphogluconate dehydratase N-terminal" evidence="6">
    <location>
        <begin position="36"/>
        <end position="348"/>
    </location>
</feature>
<dbReference type="EMBL" id="QZKI01000063">
    <property type="protein sequence ID" value="RJP70946.1"/>
    <property type="molecule type" value="Genomic_DNA"/>
</dbReference>
<dbReference type="GO" id="GO:0005829">
    <property type="term" value="C:cytosol"/>
    <property type="evidence" value="ECO:0007669"/>
    <property type="project" value="TreeGrafter"/>
</dbReference>
<keyword evidence="5" id="KW-0456">Lyase</keyword>
<dbReference type="PANTHER" id="PTHR43661:SF3">
    <property type="entry name" value="D-XYLONATE DEHYDRATASE YAGF-RELATED"/>
    <property type="match status" value="1"/>
</dbReference>
<evidence type="ECO:0000256" key="1">
    <source>
        <dbReference type="ARBA" id="ARBA00006486"/>
    </source>
</evidence>
<dbReference type="Pfam" id="PF24877">
    <property type="entry name" value="ILV_EDD_C"/>
    <property type="match status" value="1"/>
</dbReference>
<dbReference type="PANTHER" id="PTHR43661">
    <property type="entry name" value="D-XYLONATE DEHYDRATASE"/>
    <property type="match status" value="1"/>
</dbReference>
<keyword evidence="3" id="KW-0408">Iron</keyword>
<accession>A0A419F063</accession>
<evidence type="ECO:0000313" key="9">
    <source>
        <dbReference type="Proteomes" id="UP000285961"/>
    </source>
</evidence>
<dbReference type="Proteomes" id="UP000285961">
    <property type="component" value="Unassembled WGS sequence"/>
</dbReference>
<comment type="caution">
    <text evidence="8">The sequence shown here is derived from an EMBL/GenBank/DDBJ whole genome shotgun (WGS) entry which is preliminary data.</text>
</comment>
<dbReference type="GO" id="GO:0016836">
    <property type="term" value="F:hydro-lyase activity"/>
    <property type="evidence" value="ECO:0007669"/>
    <property type="project" value="TreeGrafter"/>
</dbReference>
<dbReference type="AlphaFoldDB" id="A0A419F063"/>
<dbReference type="PROSITE" id="PS00886">
    <property type="entry name" value="ILVD_EDD_1"/>
    <property type="match status" value="1"/>
</dbReference>
<dbReference type="InterPro" id="IPR020558">
    <property type="entry name" value="DiOHA_6PGluconate_deHydtase_CS"/>
</dbReference>
<dbReference type="InterPro" id="IPR000581">
    <property type="entry name" value="ILV_EDD_N"/>
</dbReference>
<keyword evidence="4" id="KW-0411">Iron-sulfur</keyword>
<dbReference type="PROSITE" id="PS00887">
    <property type="entry name" value="ILVD_EDD_2"/>
    <property type="match status" value="1"/>
</dbReference>
<proteinExistence type="inferred from homology"/>
<dbReference type="InterPro" id="IPR037237">
    <property type="entry name" value="IlvD/EDD_N"/>
</dbReference>
<sequence>MPHRKKDRLSIERRASAPEADPLRLGTGWTKSDLDKPWALIECAGGDSHPCAVHLPELARAVRDGIIEAGGAPAIYHCTDMCDGIAQGTEAMNYSLASREVLAMASELHARTGHFDCVVFISGCDKSVPAHLIAAARLRMPALLMPGGVMQPGPSEMTLDMVGTHYSRLKRRKMTKKEYQFYSEHACPTAGSCAFLGTANTMQILAEALGMALPGSALLPAGYMMQIRMARRTGKSALTLFDKRITADKIITQSAIENAVVVHAAIGGSTNALLHLPAIAHELGLKFSLEMVSEINNRVPHILNVRPSGMHPTSLIWAAGGVPAILRELSRYVHLDALTVTGETVGQNLADLEREGYFQNIPRFLENYSLGTIDIIRPVTDPLSETGGIAVLRGNIAPDGAVMKRSAVVKEMLKFAGRARVFDVAEKALKAIYQKEIKPGDALVIRYQGPRSNGMPELFYITEAISSDKTLNRNVALITDGRFSGGSKGPCIGHVSPEAADRGPIAVIEDGDRILIDVEIGRLDLIGTGEREHTPTQVKRILKKRLEKLPEYKPPERAGLLGLYTGRCAAAHLGAYLR</sequence>